<dbReference type="Pfam" id="PF05191">
    <property type="entry name" value="ADK_lid"/>
    <property type="match status" value="1"/>
</dbReference>
<reference evidence="6 7" key="1">
    <citation type="journal article" date="2015" name="Parasit. Vectors">
        <title>Draft genome of the scabies mite.</title>
        <authorList>
            <person name="Rider S.D.Jr."/>
            <person name="Morgan M.S."/>
            <person name="Arlian L.G."/>
        </authorList>
    </citation>
    <scope>NUCLEOTIDE SEQUENCE [LARGE SCALE GENOMIC DNA]</scope>
    <source>
        <strain evidence="6">Arlian Lab</strain>
    </source>
</reference>
<comment type="similarity">
    <text evidence="4">Belongs to the adenylate kinase family.</text>
</comment>
<dbReference type="VEuPathDB" id="VectorBase:SSCA000280"/>
<dbReference type="InterPro" id="IPR007862">
    <property type="entry name" value="Adenylate_kinase_lid-dom"/>
</dbReference>
<dbReference type="Pfam" id="PF00406">
    <property type="entry name" value="ADK"/>
    <property type="match status" value="1"/>
</dbReference>
<keyword evidence="3 4" id="KW-0418">Kinase</keyword>
<dbReference type="InterPro" id="IPR033690">
    <property type="entry name" value="Adenylat_kinase_CS"/>
</dbReference>
<dbReference type="EMBL" id="JXLN01002379">
    <property type="protein sequence ID" value="KPM02609.1"/>
    <property type="molecule type" value="Genomic_DNA"/>
</dbReference>
<dbReference type="SUPFAM" id="SSF52540">
    <property type="entry name" value="P-loop containing nucleoside triphosphate hydrolases"/>
    <property type="match status" value="1"/>
</dbReference>
<dbReference type="CDD" id="cd01428">
    <property type="entry name" value="ADK"/>
    <property type="match status" value="1"/>
</dbReference>
<dbReference type="PROSITE" id="PS00113">
    <property type="entry name" value="ADENYLATE_KINASE"/>
    <property type="match status" value="1"/>
</dbReference>
<dbReference type="Gene3D" id="3.40.50.300">
    <property type="entry name" value="P-loop containing nucleotide triphosphate hydrolases"/>
    <property type="match status" value="1"/>
</dbReference>
<dbReference type="NCBIfam" id="TIGR01351">
    <property type="entry name" value="adk"/>
    <property type="match status" value="1"/>
</dbReference>
<evidence type="ECO:0000256" key="4">
    <source>
        <dbReference type="RuleBase" id="RU003330"/>
    </source>
</evidence>
<evidence type="ECO:0000259" key="5">
    <source>
        <dbReference type="Pfam" id="PF05191"/>
    </source>
</evidence>
<comment type="caution">
    <text evidence="6">The sequence shown here is derived from an EMBL/GenBank/DDBJ whole genome shotgun (WGS) entry which is preliminary data.</text>
</comment>
<dbReference type="HAMAP" id="MF_00235">
    <property type="entry name" value="Adenylate_kinase_Adk"/>
    <property type="match status" value="1"/>
</dbReference>
<dbReference type="InterPro" id="IPR006259">
    <property type="entry name" value="Adenyl_kin_sub"/>
</dbReference>
<evidence type="ECO:0000256" key="3">
    <source>
        <dbReference type="ARBA" id="ARBA00022777"/>
    </source>
</evidence>
<dbReference type="GO" id="GO:0005524">
    <property type="term" value="F:ATP binding"/>
    <property type="evidence" value="ECO:0007669"/>
    <property type="project" value="InterPro"/>
</dbReference>
<feature type="domain" description="Adenylate kinase active site lid" evidence="5">
    <location>
        <begin position="131"/>
        <end position="166"/>
    </location>
</feature>
<accession>A0A131ZVS2</accession>
<gene>
    <name evidence="6" type="ORF">QR98_0010250</name>
</gene>
<evidence type="ECO:0000256" key="2">
    <source>
        <dbReference type="ARBA" id="ARBA00022741"/>
    </source>
</evidence>
<organism evidence="6 7">
    <name type="scientific">Sarcoptes scabiei</name>
    <name type="common">Itch mite</name>
    <name type="synonym">Acarus scabiei</name>
    <dbReference type="NCBI Taxonomy" id="52283"/>
    <lineage>
        <taxon>Eukaryota</taxon>
        <taxon>Metazoa</taxon>
        <taxon>Ecdysozoa</taxon>
        <taxon>Arthropoda</taxon>
        <taxon>Chelicerata</taxon>
        <taxon>Arachnida</taxon>
        <taxon>Acari</taxon>
        <taxon>Acariformes</taxon>
        <taxon>Sarcoptiformes</taxon>
        <taxon>Astigmata</taxon>
        <taxon>Psoroptidia</taxon>
        <taxon>Sarcoptoidea</taxon>
        <taxon>Sarcoptidae</taxon>
        <taxon>Sarcoptinae</taxon>
        <taxon>Sarcoptes</taxon>
    </lineage>
</organism>
<dbReference type="PANTHER" id="PTHR23359">
    <property type="entry name" value="NUCLEOTIDE KINASE"/>
    <property type="match status" value="1"/>
</dbReference>
<proteinExistence type="inferred from homology"/>
<dbReference type="FunFam" id="3.40.50.300:FF:000106">
    <property type="entry name" value="Adenylate kinase mitochondrial"/>
    <property type="match status" value="1"/>
</dbReference>
<keyword evidence="2" id="KW-0547">Nucleotide-binding</keyword>
<keyword evidence="1 4" id="KW-0808">Transferase</keyword>
<dbReference type="Proteomes" id="UP000616769">
    <property type="component" value="Unassembled WGS sequence"/>
</dbReference>
<dbReference type="PRINTS" id="PR00094">
    <property type="entry name" value="ADENYLTKNASE"/>
</dbReference>
<evidence type="ECO:0000313" key="7">
    <source>
        <dbReference type="Proteomes" id="UP000616769"/>
    </source>
</evidence>
<evidence type="ECO:0000313" key="6">
    <source>
        <dbReference type="EMBL" id="KPM02609.1"/>
    </source>
</evidence>
<dbReference type="GO" id="GO:0004017">
    <property type="term" value="F:AMP kinase activity"/>
    <property type="evidence" value="ECO:0007669"/>
    <property type="project" value="InterPro"/>
</dbReference>
<dbReference type="InterPro" id="IPR000850">
    <property type="entry name" value="Adenylat/UMP-CMP_kin"/>
</dbReference>
<evidence type="ECO:0000256" key="1">
    <source>
        <dbReference type="ARBA" id="ARBA00022679"/>
    </source>
</evidence>
<dbReference type="AlphaFoldDB" id="A0A131ZVS2"/>
<dbReference type="OrthoDB" id="439792at2759"/>
<protein>
    <submittedName>
        <fullName evidence="6">GTP:AMP phosphotransferase, mitochondrial-like protein</fullName>
    </submittedName>
</protein>
<dbReference type="InterPro" id="IPR027417">
    <property type="entry name" value="P-loop_NTPase"/>
</dbReference>
<sequence length="236" mass="27110">MSLKFLLRSIILGAPGSGKGTISNRLVRDFKLAYFAVGDCLREHIKSSTPLGIEAQKFIEKGKLVPDSIINNLVFQELKGRFDRKAWLLDGYPRTKDQAEMLLKQSKDLKPNVVINLVVPDDEIIERIKHRWVHLSSGRIYHSIYNPPKKPGFDDVTGEPLSQREDDKPETVLARLKEFHARNNEVVSIFRFRISFLCLSNVIMRENILHDFTGRESDIIYPQIKLFLENFTADSS</sequence>
<name>A0A131ZVS2_SARSC</name>